<dbReference type="Proteomes" id="UP001174909">
    <property type="component" value="Unassembled WGS sequence"/>
</dbReference>
<dbReference type="InterPro" id="IPR001611">
    <property type="entry name" value="Leu-rich_rpt"/>
</dbReference>
<dbReference type="EMBL" id="CASHTH010001251">
    <property type="protein sequence ID" value="CAI8013297.1"/>
    <property type="molecule type" value="Genomic_DNA"/>
</dbReference>
<dbReference type="InterPro" id="IPR003591">
    <property type="entry name" value="Leu-rich_rpt_typical-subtyp"/>
</dbReference>
<dbReference type="Pfam" id="PF13855">
    <property type="entry name" value="LRR_8"/>
    <property type="match status" value="2"/>
</dbReference>
<evidence type="ECO:0000256" key="2">
    <source>
        <dbReference type="ARBA" id="ARBA00022737"/>
    </source>
</evidence>
<keyword evidence="5" id="KW-1185">Reference proteome</keyword>
<gene>
    <name evidence="4" type="ORF">GBAR_LOCUS8451</name>
</gene>
<dbReference type="SMART" id="SM00369">
    <property type="entry name" value="LRR_TYP"/>
    <property type="match status" value="6"/>
</dbReference>
<protein>
    <submittedName>
        <fullName evidence="4">Leucine-rich repeat protein soc-2</fullName>
    </submittedName>
</protein>
<dbReference type="InterPro" id="IPR032675">
    <property type="entry name" value="LRR_dom_sf"/>
</dbReference>
<dbReference type="Gene3D" id="3.80.10.10">
    <property type="entry name" value="Ribonuclease Inhibitor"/>
    <property type="match status" value="2"/>
</dbReference>
<proteinExistence type="predicted"/>
<feature type="region of interest" description="Disordered" evidence="3">
    <location>
        <begin position="307"/>
        <end position="352"/>
    </location>
</feature>
<dbReference type="SUPFAM" id="SSF52058">
    <property type="entry name" value="L domain-like"/>
    <property type="match status" value="1"/>
</dbReference>
<evidence type="ECO:0000313" key="5">
    <source>
        <dbReference type="Proteomes" id="UP001174909"/>
    </source>
</evidence>
<dbReference type="GO" id="GO:0005737">
    <property type="term" value="C:cytoplasm"/>
    <property type="evidence" value="ECO:0007669"/>
    <property type="project" value="TreeGrafter"/>
</dbReference>
<dbReference type="InterPro" id="IPR050216">
    <property type="entry name" value="LRR_domain-containing"/>
</dbReference>
<dbReference type="PANTHER" id="PTHR48051:SF1">
    <property type="entry name" value="RAS SUPPRESSOR PROTEIN 1"/>
    <property type="match status" value="1"/>
</dbReference>
<name>A0AA35RLJ7_GEOBA</name>
<dbReference type="PANTHER" id="PTHR48051">
    <property type="match status" value="1"/>
</dbReference>
<reference evidence="4" key="1">
    <citation type="submission" date="2023-03" db="EMBL/GenBank/DDBJ databases">
        <authorList>
            <person name="Steffen K."/>
            <person name="Cardenas P."/>
        </authorList>
    </citation>
    <scope>NUCLEOTIDE SEQUENCE</scope>
</reference>
<comment type="caution">
    <text evidence="4">The sequence shown here is derived from an EMBL/GenBank/DDBJ whole genome shotgun (WGS) entry which is preliminary data.</text>
</comment>
<keyword evidence="1" id="KW-0433">Leucine-rich repeat</keyword>
<evidence type="ECO:0000313" key="4">
    <source>
        <dbReference type="EMBL" id="CAI8013297.1"/>
    </source>
</evidence>
<evidence type="ECO:0000256" key="1">
    <source>
        <dbReference type="ARBA" id="ARBA00022614"/>
    </source>
</evidence>
<dbReference type="PROSITE" id="PS51450">
    <property type="entry name" value="LRR"/>
    <property type="match status" value="3"/>
</dbReference>
<organism evidence="4 5">
    <name type="scientific">Geodia barretti</name>
    <name type="common">Barrett's horny sponge</name>
    <dbReference type="NCBI Taxonomy" id="519541"/>
    <lineage>
        <taxon>Eukaryota</taxon>
        <taxon>Metazoa</taxon>
        <taxon>Porifera</taxon>
        <taxon>Demospongiae</taxon>
        <taxon>Heteroscleromorpha</taxon>
        <taxon>Tetractinellida</taxon>
        <taxon>Astrophorina</taxon>
        <taxon>Geodiidae</taxon>
        <taxon>Geodia</taxon>
    </lineage>
</organism>
<keyword evidence="2" id="KW-0677">Repeat</keyword>
<sequence>MAATGHGGRERSMPGRATSQPALPRLNARAKHTKQLVRQQASLDSLLSPDHTPEHVVIETVNSEGEAVLWKVFVTEVNGIRMLDLYGGCGQDEQLPRRPPLTQLPSEVCDLIHLKRLWASHNLLTSLPPFLPRLSHLHQLFLQENQFSQFPTAVCSLPSLHTLWLSHNRIPEIPDDITNLSLLQRLHLDHNQISVFPDSLTLLPHLTVLYLNNNNLQTLSQDIGRLATLEHLILHDNLITELPRGVTDLAAVQRFDLRHNQLKHLSKEFRSFQAEKSSTGGKILTAGNPLDKTLTRMLSVEQTSPLLRPRTMSFPLTGYGTRRKSESTPSPSPSPSHHRRHIFYHSQSEDRA</sequence>
<accession>A0AA35RLJ7</accession>
<dbReference type="AlphaFoldDB" id="A0AA35RLJ7"/>
<evidence type="ECO:0000256" key="3">
    <source>
        <dbReference type="SAM" id="MobiDB-lite"/>
    </source>
</evidence>
<feature type="region of interest" description="Disordered" evidence="3">
    <location>
        <begin position="1"/>
        <end position="23"/>
    </location>
</feature>
<dbReference type="SMART" id="SM00364">
    <property type="entry name" value="LRR_BAC"/>
    <property type="match status" value="5"/>
</dbReference>